<gene>
    <name evidence="1" type="ORF">GKS16_06640</name>
</gene>
<dbReference type="Proteomes" id="UP000483839">
    <property type="component" value="Unassembled WGS sequence"/>
</dbReference>
<name>A0A6L6G919_STRUB</name>
<protein>
    <recommendedName>
        <fullName evidence="3">Isoleucyl-tRNA synthetase</fullName>
    </recommendedName>
</protein>
<evidence type="ECO:0008006" key="3">
    <source>
        <dbReference type="Google" id="ProtNLM"/>
    </source>
</evidence>
<sequence length="63" mass="7039">MNPQELFDQVKDLIANKDFAGAKYFIEEHKEDLGNYFEQAKSLIEGSEGVGGIMDKVKGLFGK</sequence>
<proteinExistence type="predicted"/>
<dbReference type="RefSeq" id="WP_154590257.1">
    <property type="nucleotide sequence ID" value="NZ_JADFBP010000010.1"/>
</dbReference>
<organism evidence="1 2">
    <name type="scientific">Streptococcus uberis</name>
    <dbReference type="NCBI Taxonomy" id="1349"/>
    <lineage>
        <taxon>Bacteria</taxon>
        <taxon>Bacillati</taxon>
        <taxon>Bacillota</taxon>
        <taxon>Bacilli</taxon>
        <taxon>Lactobacillales</taxon>
        <taxon>Streptococcaceae</taxon>
        <taxon>Streptococcus</taxon>
    </lineage>
</organism>
<reference evidence="1 2" key="1">
    <citation type="submission" date="2019-11" db="EMBL/GenBank/DDBJ databases">
        <title>Streptococcus uberis isolated from clinical mastitis cases on a southeastern Queensland dairy.</title>
        <authorList>
            <person name="Workentine M.L."/>
            <person name="Price R."/>
            <person name="Olchowy T."/>
        </authorList>
    </citation>
    <scope>NUCLEOTIDE SEQUENCE [LARGE SCALE GENOMIC DNA]</scope>
    <source>
        <strain evidence="1 2">OLC4459-A17</strain>
    </source>
</reference>
<dbReference type="AlphaFoldDB" id="A0A6L6G919"/>
<dbReference type="EMBL" id="WLXI01000047">
    <property type="protein sequence ID" value="MTD01944.1"/>
    <property type="molecule type" value="Genomic_DNA"/>
</dbReference>
<accession>A0A6L6G919</accession>
<evidence type="ECO:0000313" key="2">
    <source>
        <dbReference type="Proteomes" id="UP000483839"/>
    </source>
</evidence>
<evidence type="ECO:0000313" key="1">
    <source>
        <dbReference type="EMBL" id="MTD01944.1"/>
    </source>
</evidence>
<comment type="caution">
    <text evidence="1">The sequence shown here is derived from an EMBL/GenBank/DDBJ whole genome shotgun (WGS) entry which is preliminary data.</text>
</comment>